<feature type="active site" description="Charge relay system" evidence="2">
    <location>
        <position position="376"/>
    </location>
</feature>
<dbReference type="RefSeq" id="WP_126631041.1">
    <property type="nucleotide sequence ID" value="NZ_BIFT01000002.1"/>
</dbReference>
<feature type="active site" description="Charge relay system" evidence="2">
    <location>
        <position position="341"/>
    </location>
</feature>
<feature type="domain" description="Acyl-CoA thioester hydrolase/bile acid-CoA amino acid N-acetyltransferase" evidence="3">
    <location>
        <begin position="13"/>
        <end position="127"/>
    </location>
</feature>
<evidence type="ECO:0000313" key="5">
    <source>
        <dbReference type="EMBL" id="GCE31026.1"/>
    </source>
</evidence>
<dbReference type="Pfam" id="PF08840">
    <property type="entry name" value="BAAT_C"/>
    <property type="match status" value="1"/>
</dbReference>
<dbReference type="OrthoDB" id="139592at2"/>
<dbReference type="InterPro" id="IPR006862">
    <property type="entry name" value="Thio_Ohase/aa_AcTrfase"/>
</dbReference>
<evidence type="ECO:0000256" key="1">
    <source>
        <dbReference type="ARBA" id="ARBA00006538"/>
    </source>
</evidence>
<dbReference type="InterPro" id="IPR029058">
    <property type="entry name" value="AB_hydrolase_fold"/>
</dbReference>
<name>A0A402BI79_9CHLR</name>
<feature type="domain" description="BAAT/Acyl-CoA thioester hydrolase C-terminal" evidence="4">
    <location>
        <begin position="197"/>
        <end position="421"/>
    </location>
</feature>
<protein>
    <submittedName>
        <fullName evidence="5">Acyl-CoA thioesterase</fullName>
    </submittedName>
</protein>
<dbReference type="Proteomes" id="UP000287171">
    <property type="component" value="Unassembled WGS sequence"/>
</dbReference>
<organism evidence="5 6">
    <name type="scientific">Dictyobacter alpinus</name>
    <dbReference type="NCBI Taxonomy" id="2014873"/>
    <lineage>
        <taxon>Bacteria</taxon>
        <taxon>Bacillati</taxon>
        <taxon>Chloroflexota</taxon>
        <taxon>Ktedonobacteria</taxon>
        <taxon>Ktedonobacterales</taxon>
        <taxon>Dictyobacteraceae</taxon>
        <taxon>Dictyobacter</taxon>
    </lineage>
</organism>
<comment type="similarity">
    <text evidence="1">Belongs to the C/M/P thioester hydrolase family.</text>
</comment>
<dbReference type="PANTHER" id="PTHR10824">
    <property type="entry name" value="ACYL-COENZYME A THIOESTERASE-RELATED"/>
    <property type="match status" value="1"/>
</dbReference>
<dbReference type="GO" id="GO:0047617">
    <property type="term" value="F:fatty acyl-CoA hydrolase activity"/>
    <property type="evidence" value="ECO:0007669"/>
    <property type="project" value="TreeGrafter"/>
</dbReference>
<evidence type="ECO:0000259" key="3">
    <source>
        <dbReference type="Pfam" id="PF04775"/>
    </source>
</evidence>
<dbReference type="InterPro" id="IPR016662">
    <property type="entry name" value="Acyl-CoA_thioEstase_long-chain"/>
</dbReference>
<comment type="caution">
    <text evidence="5">The sequence shown here is derived from an EMBL/GenBank/DDBJ whole genome shotgun (WGS) entry which is preliminary data.</text>
</comment>
<reference evidence="6" key="1">
    <citation type="submission" date="2018-12" db="EMBL/GenBank/DDBJ databases">
        <title>Tengunoibacter tsumagoiensis gen. nov., sp. nov., Dictyobacter kobayashii sp. nov., D. alpinus sp. nov., and D. joshuensis sp. nov. and description of Dictyobacteraceae fam. nov. within the order Ktedonobacterales isolated from Tengu-no-mugimeshi.</title>
        <authorList>
            <person name="Wang C.M."/>
            <person name="Zheng Y."/>
            <person name="Sakai Y."/>
            <person name="Toyoda A."/>
            <person name="Minakuchi Y."/>
            <person name="Abe K."/>
            <person name="Yokota A."/>
            <person name="Yabe S."/>
        </authorList>
    </citation>
    <scope>NUCLEOTIDE SEQUENCE [LARGE SCALE GENOMIC DNA]</scope>
    <source>
        <strain evidence="6">Uno16</strain>
    </source>
</reference>
<dbReference type="SUPFAM" id="SSF53474">
    <property type="entry name" value="alpha/beta-Hydrolases"/>
    <property type="match status" value="1"/>
</dbReference>
<feature type="active site" description="Charge relay system" evidence="2">
    <location>
        <position position="226"/>
    </location>
</feature>
<dbReference type="Gene3D" id="2.60.40.2240">
    <property type="entry name" value="Acyl-CoA thioester hydrolase/BAAT N-terminal domain"/>
    <property type="match status" value="1"/>
</dbReference>
<dbReference type="GO" id="GO:0006631">
    <property type="term" value="P:fatty acid metabolic process"/>
    <property type="evidence" value="ECO:0007669"/>
    <property type="project" value="TreeGrafter"/>
</dbReference>
<sequence>MQFQISPSDAQVDQKVAIQISNLSPHQEATINAKTTDESGTIWISNATFQADEHGIINLTTQRPQKGTYTQTNAMGLFWSMQPLIEEKNKTFFATPTGQSLTIYFNVEAKDHSPIEVVHRRSFSSTHCSVTTIKDQRLQATSYHPIDNGPYPGIILLSGSSGASRNADAALLAAHGYYTLALSYFGPPPLPSSLQEIPLEYIQTAIQWLQASPQVRHDQIAIMGISKGAELALLAGTMFPEIKAVIGYAPSALVHQGLGATQEDASERSSWTYHGKPVPFLPFRPSLAFQGYVTKQQQVQEPIAFYTAYMDSLRNSQYLEQASIPVEKIQGSIVLLSGQDDQMWPSALFGEMIKERLDTHHHPYPYQHIIYPNAGHKLGYPYVPTTVSQARGNAYGGTPEGNAHANEDAWRRVLKFLQQTFGPTKFAYKASE</sequence>
<dbReference type="AlphaFoldDB" id="A0A402BI79"/>
<keyword evidence="6" id="KW-1185">Reference proteome</keyword>
<evidence type="ECO:0000313" key="6">
    <source>
        <dbReference type="Proteomes" id="UP000287171"/>
    </source>
</evidence>
<dbReference type="Pfam" id="PF04775">
    <property type="entry name" value="Bile_Hydr_Trans"/>
    <property type="match status" value="1"/>
</dbReference>
<evidence type="ECO:0000256" key="2">
    <source>
        <dbReference type="PIRSR" id="PIRSR016521-1"/>
    </source>
</evidence>
<dbReference type="EMBL" id="BIFT01000002">
    <property type="protein sequence ID" value="GCE31026.1"/>
    <property type="molecule type" value="Genomic_DNA"/>
</dbReference>
<dbReference type="PIRSF" id="PIRSF016521">
    <property type="entry name" value="Acyl-CoA_hydro"/>
    <property type="match status" value="1"/>
</dbReference>
<dbReference type="InterPro" id="IPR014940">
    <property type="entry name" value="BAAT_C"/>
</dbReference>
<dbReference type="PANTHER" id="PTHR10824:SF4">
    <property type="entry name" value="ACYL-COENZYME A THIOESTERASE 1-LIKE"/>
    <property type="match status" value="1"/>
</dbReference>
<evidence type="ECO:0000259" key="4">
    <source>
        <dbReference type="Pfam" id="PF08840"/>
    </source>
</evidence>
<accession>A0A402BI79</accession>
<dbReference type="GO" id="GO:0006637">
    <property type="term" value="P:acyl-CoA metabolic process"/>
    <property type="evidence" value="ECO:0007669"/>
    <property type="project" value="InterPro"/>
</dbReference>
<dbReference type="InterPro" id="IPR042490">
    <property type="entry name" value="Thio_Ohase/BAAT_N"/>
</dbReference>
<gene>
    <name evidence="5" type="ORF">KDA_65100</name>
</gene>
<proteinExistence type="inferred from homology"/>
<dbReference type="Gene3D" id="3.40.50.1820">
    <property type="entry name" value="alpha/beta hydrolase"/>
    <property type="match status" value="1"/>
</dbReference>